<gene>
    <name evidence="6 7" type="primary">LOC100201631</name>
</gene>
<dbReference type="Proteomes" id="UP001652625">
    <property type="component" value="Chromosome 09"/>
</dbReference>
<dbReference type="PANTHER" id="PTHR23308">
    <property type="entry name" value="NUCLEAR INHIBITOR OF PROTEIN PHOSPHATASE-1"/>
    <property type="match status" value="1"/>
</dbReference>
<keyword evidence="1" id="KW-0694">RNA-binding</keyword>
<keyword evidence="5" id="KW-1185">Reference proteome</keyword>
<dbReference type="SUPFAM" id="SSF54768">
    <property type="entry name" value="dsRNA-binding domain-like"/>
    <property type="match status" value="1"/>
</dbReference>
<evidence type="ECO:0000313" key="6">
    <source>
        <dbReference type="RefSeq" id="XP_065661263.1"/>
    </source>
</evidence>
<feature type="region of interest" description="Disordered" evidence="2">
    <location>
        <begin position="626"/>
        <end position="675"/>
    </location>
</feature>
<dbReference type="PROSITE" id="PS50006">
    <property type="entry name" value="FHA_DOMAIN"/>
    <property type="match status" value="1"/>
</dbReference>
<dbReference type="SMART" id="SM00240">
    <property type="entry name" value="FHA"/>
    <property type="match status" value="1"/>
</dbReference>
<dbReference type="Gene3D" id="2.60.200.20">
    <property type="match status" value="1"/>
</dbReference>
<dbReference type="RefSeq" id="XP_065661263.1">
    <property type="nucleotide sequence ID" value="XM_065805191.1"/>
</dbReference>
<evidence type="ECO:0000259" key="4">
    <source>
        <dbReference type="PROSITE" id="PS50137"/>
    </source>
</evidence>
<accession>A0ABM4CHQ7</accession>
<dbReference type="CDD" id="cd22677">
    <property type="entry name" value="FHA_Kanadaptin"/>
    <property type="match status" value="1"/>
</dbReference>
<dbReference type="PROSITE" id="PS50137">
    <property type="entry name" value="DS_RBD"/>
    <property type="match status" value="1"/>
</dbReference>
<dbReference type="InterPro" id="IPR008984">
    <property type="entry name" value="SMAD_FHA_dom_sf"/>
</dbReference>
<dbReference type="InterPro" id="IPR000253">
    <property type="entry name" value="FHA_dom"/>
</dbReference>
<dbReference type="RefSeq" id="XP_065661264.1">
    <property type="nucleotide sequence ID" value="XM_065805192.1"/>
</dbReference>
<name>A0ABM4CHQ7_HYDVU</name>
<dbReference type="InterPro" id="IPR014720">
    <property type="entry name" value="dsRBD_dom"/>
</dbReference>
<dbReference type="SUPFAM" id="SSF49879">
    <property type="entry name" value="SMAD/FHA domain"/>
    <property type="match status" value="1"/>
</dbReference>
<dbReference type="CDD" id="cd19856">
    <property type="entry name" value="DSRM_Kanadaptin"/>
    <property type="match status" value="1"/>
</dbReference>
<dbReference type="Gene3D" id="3.30.160.20">
    <property type="match status" value="1"/>
</dbReference>
<feature type="domain" description="DRBM" evidence="4">
    <location>
        <begin position="335"/>
        <end position="408"/>
    </location>
</feature>
<evidence type="ECO:0000313" key="5">
    <source>
        <dbReference type="Proteomes" id="UP001652625"/>
    </source>
</evidence>
<dbReference type="InterPro" id="IPR050923">
    <property type="entry name" value="Cell_Proc_Reg/RNA_Proc"/>
</dbReference>
<evidence type="ECO:0000259" key="3">
    <source>
        <dbReference type="PROSITE" id="PS50006"/>
    </source>
</evidence>
<feature type="compositionally biased region" description="Basic and acidic residues" evidence="2">
    <location>
        <begin position="665"/>
        <end position="675"/>
    </location>
</feature>
<organism evidence="5 7">
    <name type="scientific">Hydra vulgaris</name>
    <name type="common">Hydra</name>
    <name type="synonym">Hydra attenuata</name>
    <dbReference type="NCBI Taxonomy" id="6087"/>
    <lineage>
        <taxon>Eukaryota</taxon>
        <taxon>Metazoa</taxon>
        <taxon>Cnidaria</taxon>
        <taxon>Hydrozoa</taxon>
        <taxon>Hydroidolina</taxon>
        <taxon>Anthoathecata</taxon>
        <taxon>Aplanulata</taxon>
        <taxon>Hydridae</taxon>
        <taxon>Hydra</taxon>
    </lineage>
</organism>
<evidence type="ECO:0000256" key="2">
    <source>
        <dbReference type="SAM" id="MobiDB-lite"/>
    </source>
</evidence>
<feature type="domain" description="FHA" evidence="3">
    <location>
        <begin position="171"/>
        <end position="227"/>
    </location>
</feature>
<dbReference type="Pfam" id="PF00498">
    <property type="entry name" value="FHA"/>
    <property type="match status" value="1"/>
</dbReference>
<evidence type="ECO:0000313" key="7">
    <source>
        <dbReference type="RefSeq" id="XP_065661264.1"/>
    </source>
</evidence>
<evidence type="ECO:0000256" key="1">
    <source>
        <dbReference type="PROSITE-ProRule" id="PRU00266"/>
    </source>
</evidence>
<proteinExistence type="predicted"/>
<dbReference type="GeneID" id="100201631"/>
<reference evidence="6 7" key="1">
    <citation type="submission" date="2025-05" db="UniProtKB">
        <authorList>
            <consortium name="RefSeq"/>
        </authorList>
    </citation>
    <scope>IDENTIFICATION</scope>
</reference>
<protein>
    <submittedName>
        <fullName evidence="6 7">Kanadaptin isoform X2</fullName>
    </submittedName>
</protein>
<dbReference type="Pfam" id="PF00035">
    <property type="entry name" value="dsrm"/>
    <property type="match status" value="1"/>
</dbReference>
<sequence>MENLNMIDPIVISDVQQNNGHCFDELKIDNNLKSEIVHQLKPNENLDVVDNLKTNDLKSAPIINAENISAQSLSEVHSSGFAAPVTTAPKFIKPTQRGVKLEVTSDKSFNENQDKVIEDKDVDNKDNKLKSVEFPYKPPLWGGIPEKHYFITILKDGLIKDTITLEFKSHLTFGRFNTCDVFLEHPSCSRYHAVIQYCALEEGKRKKGFYIFDLGSTHGTFLNKEKIKPKVYSRIRVGYQLKFGGSSRLYIIEGPNEDQEEEIDIDILRKRMLEYEQHKKSFSKPQTLTQAEILNDSDQINEDEGATWGFGEDATDEGINLKELFEKKKDIEIKDPKKTLKGFFEREGLELEYEMTEKGSGSSLLHIAQIRLPIDVGDADFVIAEGSSSNKKDAILSCANDACKIIQAYDMLQNKSREDLKRKRQRELEENDFYNSDEDTFLDRTGLIEKKRLKRKQWAGKKEKEEVETFQSLQIKVAAKEKELHDCEEKLSRNKKFSEEANDEDSLDAYMETMSNSLDANTKMNLKRNVLILRKEIASLKTLVEKARPVSLPALMEKKTFPELSMERTVTQNKEKEHDIPLHDQKEFKQQTTVEFKQQTTVEFKQQTTVEKSIKNINVEQKVEKSENKLSKTTKTNKKKKTYSVSNKDPDFAEWLPPEGQVGDGRTHLNEKFGY</sequence>